<dbReference type="Proteomes" id="UP000032702">
    <property type="component" value="Unassembled WGS sequence"/>
</dbReference>
<evidence type="ECO:0000313" key="4">
    <source>
        <dbReference type="Proteomes" id="UP000032702"/>
    </source>
</evidence>
<evidence type="ECO:0000313" key="3">
    <source>
        <dbReference type="Proteomes" id="UP000001351"/>
    </source>
</evidence>
<name>Q093B8_STIAD</name>
<dbReference type="HOGENOM" id="CLU_2636333_0_0_7"/>
<accession>Q093B8</accession>
<keyword evidence="3" id="KW-1185">Reference proteome</keyword>
<dbReference type="AlphaFoldDB" id="Q093B8"/>
<reference evidence="1 3" key="2">
    <citation type="journal article" date="2011" name="Mol. Biol. Evol.">
        <title>Comparative genomic analysis of fruiting body formation in Myxococcales.</title>
        <authorList>
            <person name="Huntley S."/>
            <person name="Hamann N."/>
            <person name="Wegener-Feldbrugge S."/>
            <person name="Treuner-Lange A."/>
            <person name="Kube M."/>
            <person name="Reinhardt R."/>
            <person name="Klages S."/>
            <person name="Muller R."/>
            <person name="Ronning C.M."/>
            <person name="Nierman W.C."/>
            <person name="Sogaard-Andersen L."/>
        </authorList>
    </citation>
    <scope>NUCLEOTIDE SEQUENCE [LARGE SCALE GENOMIC DNA]</scope>
    <source>
        <strain evidence="1 3">DW4/3-1</strain>
    </source>
</reference>
<evidence type="ECO:0000313" key="1">
    <source>
        <dbReference type="EMBL" id="ADO76118.1"/>
    </source>
</evidence>
<dbReference type="eggNOG" id="COG3055">
    <property type="taxonomic scope" value="Bacteria"/>
</dbReference>
<dbReference type="Proteomes" id="UP000001351">
    <property type="component" value="Chromosome"/>
</dbReference>
<dbReference type="KEGG" id="sur:STAUR_8364"/>
<organism evidence="2 4">
    <name type="scientific">Stigmatella aurantiaca (strain DW4/3-1)</name>
    <dbReference type="NCBI Taxonomy" id="378806"/>
    <lineage>
        <taxon>Bacteria</taxon>
        <taxon>Pseudomonadati</taxon>
        <taxon>Myxococcota</taxon>
        <taxon>Myxococcia</taxon>
        <taxon>Myxococcales</taxon>
        <taxon>Cystobacterineae</taxon>
        <taxon>Archangiaceae</taxon>
        <taxon>Stigmatella</taxon>
    </lineage>
</organism>
<proteinExistence type="predicted"/>
<evidence type="ECO:0000313" key="2">
    <source>
        <dbReference type="EMBL" id="EAU66854.1"/>
    </source>
</evidence>
<gene>
    <name evidence="1" type="ordered locus">STAUR_8364</name>
    <name evidence="2" type="ORF">STIAU_3045</name>
</gene>
<dbReference type="EMBL" id="CP002271">
    <property type="protein sequence ID" value="ADO76118.1"/>
    <property type="molecule type" value="Genomic_DNA"/>
</dbReference>
<sequence>MALKADGTVVAWGANAHEAPVMDSLVSLSATVHDPHPGDSLSLAWTASGGSFSDSSSPATSWTAPSATGVQTLTLTV</sequence>
<dbReference type="EMBL" id="AAMD01000046">
    <property type="protein sequence ID" value="EAU66854.1"/>
    <property type="molecule type" value="Genomic_DNA"/>
</dbReference>
<dbReference type="STRING" id="378806.STAUR_8364"/>
<protein>
    <submittedName>
        <fullName evidence="2">Uncharacterized protein</fullName>
    </submittedName>
</protein>
<reference evidence="2 4" key="1">
    <citation type="submission" date="2006-04" db="EMBL/GenBank/DDBJ databases">
        <authorList>
            <person name="Nierman W.C."/>
        </authorList>
    </citation>
    <scope>NUCLEOTIDE SEQUENCE [LARGE SCALE GENOMIC DNA]</scope>
    <source>
        <strain evidence="2 4">DW4/3-1</strain>
    </source>
</reference>